<dbReference type="EMBL" id="FOFA01000006">
    <property type="protein sequence ID" value="SEQ79248.1"/>
    <property type="molecule type" value="Genomic_DNA"/>
</dbReference>
<dbReference type="RefSeq" id="WP_091181868.1">
    <property type="nucleotide sequence ID" value="NZ_FOFA01000006.1"/>
</dbReference>
<dbReference type="InterPro" id="IPR012312">
    <property type="entry name" value="Hemerythrin-like"/>
</dbReference>
<accession>A0A1H9IXM3</accession>
<dbReference type="CDD" id="cd12108">
    <property type="entry name" value="Hr-like"/>
    <property type="match status" value="1"/>
</dbReference>
<evidence type="ECO:0000259" key="2">
    <source>
        <dbReference type="Pfam" id="PF01814"/>
    </source>
</evidence>
<dbReference type="STRING" id="1036181.SAMN05421756_10616"/>
<sequence>MTSHLPDRDAVDLPTDDASTGHTHTARCYWDLHRATWSCGPATGLDLAPPAAPAAEPERPLVDVRDMVVVHTALLRELRLAPAAVLRVGTGDRRGAERVAAHVLFLTDLLHHHHQGEDRLLWPPLRERASADAVALIDEVEEQHAGLDLELGCVERFRVAWAAEPTPGARDQLAHHLGHLHALLAEHLDLEERALLPLAAALLTQAEWGAVGEAGAAGVAKRHLPLVFGMFAYEGDPAVVAAMLGAAPRLARVVIPPVARSAYARRARRVHGTSRP</sequence>
<evidence type="ECO:0000313" key="3">
    <source>
        <dbReference type="EMBL" id="SEQ79248.1"/>
    </source>
</evidence>
<proteinExistence type="predicted"/>
<dbReference type="OrthoDB" id="5197650at2"/>
<evidence type="ECO:0000256" key="1">
    <source>
        <dbReference type="SAM" id="MobiDB-lite"/>
    </source>
</evidence>
<feature type="region of interest" description="Disordered" evidence="1">
    <location>
        <begin position="1"/>
        <end position="21"/>
    </location>
</feature>
<keyword evidence="4" id="KW-1185">Reference proteome</keyword>
<dbReference type="Gene3D" id="1.20.120.520">
    <property type="entry name" value="nmb1532 protein domain like"/>
    <property type="match status" value="1"/>
</dbReference>
<organism evidence="3 4">
    <name type="scientific">Microlunatus flavus</name>
    <dbReference type="NCBI Taxonomy" id="1036181"/>
    <lineage>
        <taxon>Bacteria</taxon>
        <taxon>Bacillati</taxon>
        <taxon>Actinomycetota</taxon>
        <taxon>Actinomycetes</taxon>
        <taxon>Propionibacteriales</taxon>
        <taxon>Propionibacteriaceae</taxon>
        <taxon>Microlunatus</taxon>
    </lineage>
</organism>
<name>A0A1H9IXM3_9ACTN</name>
<dbReference type="Pfam" id="PF01814">
    <property type="entry name" value="Hemerythrin"/>
    <property type="match status" value="1"/>
</dbReference>
<protein>
    <submittedName>
        <fullName evidence="3">Hemerythrin HHE cation binding domain-containing protein</fullName>
    </submittedName>
</protein>
<dbReference type="AlphaFoldDB" id="A0A1H9IXM3"/>
<gene>
    <name evidence="3" type="ORF">SAMN05421756_10616</name>
</gene>
<dbReference type="Proteomes" id="UP000198504">
    <property type="component" value="Unassembled WGS sequence"/>
</dbReference>
<feature type="compositionally biased region" description="Basic and acidic residues" evidence="1">
    <location>
        <begin position="1"/>
        <end position="11"/>
    </location>
</feature>
<evidence type="ECO:0000313" key="4">
    <source>
        <dbReference type="Proteomes" id="UP000198504"/>
    </source>
</evidence>
<reference evidence="4" key="1">
    <citation type="submission" date="2016-10" db="EMBL/GenBank/DDBJ databases">
        <authorList>
            <person name="Varghese N."/>
            <person name="Submissions S."/>
        </authorList>
    </citation>
    <scope>NUCLEOTIDE SEQUENCE [LARGE SCALE GENOMIC DNA]</scope>
    <source>
        <strain evidence="4">CGMCC 4.6856</strain>
    </source>
</reference>
<feature type="domain" description="Hemerythrin-like" evidence="2">
    <location>
        <begin position="66"/>
        <end position="199"/>
    </location>
</feature>